<dbReference type="InterPro" id="IPR003593">
    <property type="entry name" value="AAA+_ATPase"/>
</dbReference>
<dbReference type="InterPro" id="IPR011918">
    <property type="entry name" value="ABC_MsbA_ATP-bd"/>
</dbReference>
<dbReference type="OrthoDB" id="8554730at2"/>
<dbReference type="PANTHER" id="PTHR43394:SF1">
    <property type="entry name" value="ATP-BINDING CASSETTE SUB-FAMILY B MEMBER 10, MITOCHONDRIAL"/>
    <property type="match status" value="1"/>
</dbReference>
<dbReference type="Pfam" id="PF00005">
    <property type="entry name" value="ABC_tran"/>
    <property type="match status" value="1"/>
</dbReference>
<keyword evidence="6 8" id="KW-1133">Transmembrane helix</keyword>
<evidence type="ECO:0000256" key="2">
    <source>
        <dbReference type="ARBA" id="ARBA00022475"/>
    </source>
</evidence>
<dbReference type="PANTHER" id="PTHR43394">
    <property type="entry name" value="ATP-DEPENDENT PERMEASE MDL1, MITOCHONDRIAL"/>
    <property type="match status" value="1"/>
</dbReference>
<gene>
    <name evidence="11" type="primary">irp</name>
    <name evidence="11" type="ORF">NMK_0189</name>
</gene>
<dbReference type="SMART" id="SM00382">
    <property type="entry name" value="AAA"/>
    <property type="match status" value="1"/>
</dbReference>
<feature type="domain" description="ABC transporter" evidence="9">
    <location>
        <begin position="350"/>
        <end position="586"/>
    </location>
</feature>
<dbReference type="Proteomes" id="UP000245081">
    <property type="component" value="Unassembled WGS sequence"/>
</dbReference>
<dbReference type="Gene3D" id="1.20.1560.10">
    <property type="entry name" value="ABC transporter type 1, transmembrane domain"/>
    <property type="match status" value="1"/>
</dbReference>
<evidence type="ECO:0000256" key="6">
    <source>
        <dbReference type="ARBA" id="ARBA00022989"/>
    </source>
</evidence>
<name>A0A2R5F4J1_9PROT</name>
<keyword evidence="4" id="KW-0547">Nucleotide-binding</keyword>
<evidence type="ECO:0000259" key="9">
    <source>
        <dbReference type="PROSITE" id="PS50893"/>
    </source>
</evidence>
<keyword evidence="2" id="KW-1003">Cell membrane</keyword>
<dbReference type="InterPro" id="IPR036640">
    <property type="entry name" value="ABC1_TM_sf"/>
</dbReference>
<evidence type="ECO:0000256" key="7">
    <source>
        <dbReference type="ARBA" id="ARBA00023136"/>
    </source>
</evidence>
<evidence type="ECO:0000259" key="10">
    <source>
        <dbReference type="PROSITE" id="PS50929"/>
    </source>
</evidence>
<dbReference type="PROSITE" id="PS50893">
    <property type="entry name" value="ABC_TRANSPORTER_2"/>
    <property type="match status" value="1"/>
</dbReference>
<dbReference type="FunFam" id="3.40.50.300:FF:000218">
    <property type="entry name" value="Multidrug ABC transporter ATP-binding protein"/>
    <property type="match status" value="1"/>
</dbReference>
<feature type="transmembrane region" description="Helical" evidence="8">
    <location>
        <begin position="174"/>
        <end position="191"/>
    </location>
</feature>
<dbReference type="RefSeq" id="WP_109013882.1">
    <property type="nucleotide sequence ID" value="NZ_BDOQ01000001.1"/>
</dbReference>
<evidence type="ECO:0000256" key="5">
    <source>
        <dbReference type="ARBA" id="ARBA00022840"/>
    </source>
</evidence>
<feature type="transmembrane region" description="Helical" evidence="8">
    <location>
        <begin position="256"/>
        <end position="275"/>
    </location>
</feature>
<dbReference type="CDD" id="cd18575">
    <property type="entry name" value="ABC_6TM_bac_exporter_ABCB8_10_like"/>
    <property type="match status" value="1"/>
</dbReference>
<keyword evidence="12" id="KW-1185">Reference proteome</keyword>
<proteinExistence type="predicted"/>
<accession>A0A2R5F4J1</accession>
<keyword evidence="7 8" id="KW-0472">Membrane</keyword>
<dbReference type="EMBL" id="BDOQ01000001">
    <property type="protein sequence ID" value="GBG12658.1"/>
    <property type="molecule type" value="Genomic_DNA"/>
</dbReference>
<dbReference type="GO" id="GO:0015421">
    <property type="term" value="F:ABC-type oligopeptide transporter activity"/>
    <property type="evidence" value="ECO:0007669"/>
    <property type="project" value="TreeGrafter"/>
</dbReference>
<dbReference type="InterPro" id="IPR027417">
    <property type="entry name" value="P-loop_NTPase"/>
</dbReference>
<dbReference type="InterPro" id="IPR003439">
    <property type="entry name" value="ABC_transporter-like_ATP-bd"/>
</dbReference>
<evidence type="ECO:0000256" key="8">
    <source>
        <dbReference type="SAM" id="Phobius"/>
    </source>
</evidence>
<dbReference type="InterPro" id="IPR039421">
    <property type="entry name" value="Type_1_exporter"/>
</dbReference>
<feature type="transmembrane region" description="Helical" evidence="8">
    <location>
        <begin position="73"/>
        <end position="93"/>
    </location>
</feature>
<evidence type="ECO:0000313" key="11">
    <source>
        <dbReference type="EMBL" id="GBG12658.1"/>
    </source>
</evidence>
<protein>
    <submittedName>
        <fullName evidence="11">ATP-binding cassette, subfamily B, bacterial</fullName>
    </submittedName>
</protein>
<dbReference type="SUPFAM" id="SSF52540">
    <property type="entry name" value="P-loop containing nucleoside triphosphate hydrolases"/>
    <property type="match status" value="1"/>
</dbReference>
<dbReference type="InterPro" id="IPR017871">
    <property type="entry name" value="ABC_transporter-like_CS"/>
</dbReference>
<dbReference type="NCBIfam" id="TIGR02204">
    <property type="entry name" value="MsbA_rel"/>
    <property type="match status" value="1"/>
</dbReference>
<dbReference type="PROSITE" id="PS00211">
    <property type="entry name" value="ABC_TRANSPORTER_1"/>
    <property type="match status" value="1"/>
</dbReference>
<comment type="caution">
    <text evidence="11">The sequence shown here is derived from an EMBL/GenBank/DDBJ whole genome shotgun (WGS) entry which is preliminary data.</text>
</comment>
<dbReference type="GO" id="GO:0016887">
    <property type="term" value="F:ATP hydrolysis activity"/>
    <property type="evidence" value="ECO:0007669"/>
    <property type="project" value="InterPro"/>
</dbReference>
<comment type="subcellular location">
    <subcellularLocation>
        <location evidence="1">Cell membrane</location>
        <topology evidence="1">Multi-pass membrane protein</topology>
    </subcellularLocation>
</comment>
<sequence>MARANLIDRPKSKDIRQLARILGFLKPYRRQIVTASIALVIASGCVLALGQGLKFVIDRGLAGGNTGFLNQALGGMLAIVVVMAAATFVRFYYVSWIGERVTADIRRAVFGHLLELSPGFFETTRTGEVISRLTSDTTVLEDAIGSSISMALRNFLNMLGALIMLVVTSPKLTGLVLVVVPLVIAPIVFFGRRVRKLARASQDRVADVGAYIDEALHEIRTVQAYGHEAQDKTLFGERVEQVFATSVRRIRQRASLMAVVILLVFGAIGFILWVGGHDVVEGNLTGGQLSAFIFYAVILAVGVGTVSEVIGDLQRAAGATERLMELLSTEPEIAAPQHPQALPYPVQGVIAFDEVLFHYPSRPDAPALERLSLTVSAGEKLALVGPSGAGKSTVFQLLLRYYDPQAGSIRIDGVDIKAADPRIVRSHIALVPQDPVIFAASVADNVRYGRPDATEAEVRAACEAACATEFIDRLPEGLNAYLGERGVRLSGGQRQRIAIARAILADRPILLLDEATSALDAASERLVQIALERLMESRTTLIIAHRFATVQGVDRIAVMDQGRIVGLGTHEALMRDNALYAHLANLQFKPVAT</sequence>
<evidence type="ECO:0000313" key="12">
    <source>
        <dbReference type="Proteomes" id="UP000245081"/>
    </source>
</evidence>
<keyword evidence="5 11" id="KW-0067">ATP-binding</keyword>
<dbReference type="SUPFAM" id="SSF90123">
    <property type="entry name" value="ABC transporter transmembrane region"/>
    <property type="match status" value="1"/>
</dbReference>
<dbReference type="GO" id="GO:0005524">
    <property type="term" value="F:ATP binding"/>
    <property type="evidence" value="ECO:0007669"/>
    <property type="project" value="UniProtKB-KW"/>
</dbReference>
<evidence type="ECO:0000256" key="4">
    <source>
        <dbReference type="ARBA" id="ARBA00022741"/>
    </source>
</evidence>
<dbReference type="Gene3D" id="3.40.50.300">
    <property type="entry name" value="P-loop containing nucleotide triphosphate hydrolases"/>
    <property type="match status" value="1"/>
</dbReference>
<dbReference type="GO" id="GO:0090374">
    <property type="term" value="P:oligopeptide export from mitochondrion"/>
    <property type="evidence" value="ECO:0007669"/>
    <property type="project" value="TreeGrafter"/>
</dbReference>
<dbReference type="InterPro" id="IPR011527">
    <property type="entry name" value="ABC1_TM_dom"/>
</dbReference>
<keyword evidence="3 8" id="KW-0812">Transmembrane</keyword>
<organism evidence="11 12">
    <name type="scientific">Novimethylophilus kurashikiensis</name>
    <dbReference type="NCBI Taxonomy" id="1825523"/>
    <lineage>
        <taxon>Bacteria</taxon>
        <taxon>Pseudomonadati</taxon>
        <taxon>Pseudomonadota</taxon>
        <taxon>Betaproteobacteria</taxon>
        <taxon>Nitrosomonadales</taxon>
        <taxon>Methylophilaceae</taxon>
        <taxon>Novimethylophilus</taxon>
    </lineage>
</organism>
<feature type="transmembrane region" description="Helical" evidence="8">
    <location>
        <begin position="151"/>
        <end position="168"/>
    </location>
</feature>
<feature type="transmembrane region" description="Helical" evidence="8">
    <location>
        <begin position="32"/>
        <end position="53"/>
    </location>
</feature>
<reference evidence="11 12" key="1">
    <citation type="journal article" date="2018" name="Environ. Microbiol.">
        <title>Isolation and genomic characterization of Novimethylophilus kurashikiensis gen. nov. sp. nov., a new lanthanide-dependent methylotrophic species of Methylophilaceae.</title>
        <authorList>
            <person name="Lv H."/>
            <person name="Sahin N."/>
            <person name="Tani A."/>
        </authorList>
    </citation>
    <scope>NUCLEOTIDE SEQUENCE [LARGE SCALE GENOMIC DNA]</scope>
    <source>
        <strain evidence="11 12">La2-4</strain>
    </source>
</reference>
<evidence type="ECO:0000256" key="1">
    <source>
        <dbReference type="ARBA" id="ARBA00004651"/>
    </source>
</evidence>
<evidence type="ECO:0000256" key="3">
    <source>
        <dbReference type="ARBA" id="ARBA00022692"/>
    </source>
</evidence>
<dbReference type="GO" id="GO:0005886">
    <property type="term" value="C:plasma membrane"/>
    <property type="evidence" value="ECO:0007669"/>
    <property type="project" value="UniProtKB-SubCell"/>
</dbReference>
<dbReference type="PROSITE" id="PS50929">
    <property type="entry name" value="ABC_TM1F"/>
    <property type="match status" value="1"/>
</dbReference>
<feature type="transmembrane region" description="Helical" evidence="8">
    <location>
        <begin position="287"/>
        <end position="306"/>
    </location>
</feature>
<feature type="domain" description="ABC transmembrane type-1" evidence="10">
    <location>
        <begin position="33"/>
        <end position="315"/>
    </location>
</feature>
<dbReference type="Pfam" id="PF00664">
    <property type="entry name" value="ABC_membrane"/>
    <property type="match status" value="1"/>
</dbReference>
<dbReference type="AlphaFoldDB" id="A0A2R5F4J1"/>